<organism evidence="1 2">
    <name type="scientific">Novipirellula herctigrandis</name>
    <dbReference type="NCBI Taxonomy" id="2527986"/>
    <lineage>
        <taxon>Bacteria</taxon>
        <taxon>Pseudomonadati</taxon>
        <taxon>Planctomycetota</taxon>
        <taxon>Planctomycetia</taxon>
        <taxon>Pirellulales</taxon>
        <taxon>Pirellulaceae</taxon>
        <taxon>Novipirellula</taxon>
    </lineage>
</organism>
<sequence length="63" mass="6701">MHLVVFSLALYILVFTLATVPAKRSAGRIDGLSFEVVFIFGDSPSSAVQVTDAPSAKCRIESA</sequence>
<reference evidence="1 2" key="1">
    <citation type="submission" date="2019-02" db="EMBL/GenBank/DDBJ databases">
        <title>Deep-cultivation of Planctomycetes and their phenomic and genomic characterization uncovers novel biology.</title>
        <authorList>
            <person name="Wiegand S."/>
            <person name="Jogler M."/>
            <person name="Boedeker C."/>
            <person name="Pinto D."/>
            <person name="Vollmers J."/>
            <person name="Rivas-Marin E."/>
            <person name="Kohn T."/>
            <person name="Peeters S.H."/>
            <person name="Heuer A."/>
            <person name="Rast P."/>
            <person name="Oberbeckmann S."/>
            <person name="Bunk B."/>
            <person name="Jeske O."/>
            <person name="Meyerdierks A."/>
            <person name="Storesund J.E."/>
            <person name="Kallscheuer N."/>
            <person name="Luecker S."/>
            <person name="Lage O.M."/>
            <person name="Pohl T."/>
            <person name="Merkel B.J."/>
            <person name="Hornburger P."/>
            <person name="Mueller R.-W."/>
            <person name="Bruemmer F."/>
            <person name="Labrenz M."/>
            <person name="Spormann A.M."/>
            <person name="Op Den Camp H."/>
            <person name="Overmann J."/>
            <person name="Amann R."/>
            <person name="Jetten M.S.M."/>
            <person name="Mascher T."/>
            <person name="Medema M.H."/>
            <person name="Devos D.P."/>
            <person name="Kaster A.-K."/>
            <person name="Ovreas L."/>
            <person name="Rohde M."/>
            <person name="Galperin M.Y."/>
            <person name="Jogler C."/>
        </authorList>
    </citation>
    <scope>NUCLEOTIDE SEQUENCE [LARGE SCALE GENOMIC DNA]</scope>
    <source>
        <strain evidence="1 2">CA13</strain>
    </source>
</reference>
<keyword evidence="2" id="KW-1185">Reference proteome</keyword>
<evidence type="ECO:0000313" key="1">
    <source>
        <dbReference type="EMBL" id="TWT76543.1"/>
    </source>
</evidence>
<dbReference type="Proteomes" id="UP000315010">
    <property type="component" value="Unassembled WGS sequence"/>
</dbReference>
<accession>A0A5C5YNT0</accession>
<dbReference type="AlphaFoldDB" id="A0A5C5YNT0"/>
<dbReference type="EMBL" id="SJPJ01000002">
    <property type="protein sequence ID" value="TWT76543.1"/>
    <property type="molecule type" value="Genomic_DNA"/>
</dbReference>
<name>A0A5C5YNT0_9BACT</name>
<gene>
    <name evidence="1" type="ORF">CA13_70380</name>
</gene>
<protein>
    <submittedName>
        <fullName evidence="1">Uncharacterized protein</fullName>
    </submittedName>
</protein>
<evidence type="ECO:0000313" key="2">
    <source>
        <dbReference type="Proteomes" id="UP000315010"/>
    </source>
</evidence>
<proteinExistence type="predicted"/>
<comment type="caution">
    <text evidence="1">The sequence shown here is derived from an EMBL/GenBank/DDBJ whole genome shotgun (WGS) entry which is preliminary data.</text>
</comment>